<reference evidence="1 2" key="1">
    <citation type="journal article" date="2022" name="Front. Cell. Infect. Microbiol.">
        <title>The Genomes of Two Strains of Taenia crassiceps the Animal Model for the Study of Human Cysticercosis.</title>
        <authorList>
            <person name="Bobes R.J."/>
            <person name="Estrada K."/>
            <person name="Rios-Valencia D.G."/>
            <person name="Calderon-Gallegos A."/>
            <person name="de la Torre P."/>
            <person name="Carrero J.C."/>
            <person name="Sanchez-Flores A."/>
            <person name="Laclette J.P."/>
        </authorList>
    </citation>
    <scope>NUCLEOTIDE SEQUENCE [LARGE SCALE GENOMIC DNA]</scope>
    <source>
        <strain evidence="1">WFUcys</strain>
    </source>
</reference>
<evidence type="ECO:0000313" key="2">
    <source>
        <dbReference type="Proteomes" id="UP001651158"/>
    </source>
</evidence>
<proteinExistence type="predicted"/>
<name>A0ABR4QQX0_9CEST</name>
<dbReference type="Proteomes" id="UP001651158">
    <property type="component" value="Unassembled WGS sequence"/>
</dbReference>
<gene>
    <name evidence="1" type="ORF">TcWFU_003844</name>
</gene>
<evidence type="ECO:0000313" key="1">
    <source>
        <dbReference type="EMBL" id="KAL5111849.1"/>
    </source>
</evidence>
<comment type="caution">
    <text evidence="1">The sequence shown here is derived from an EMBL/GenBank/DDBJ whole genome shotgun (WGS) entry which is preliminary data.</text>
</comment>
<keyword evidence="2" id="KW-1185">Reference proteome</keyword>
<dbReference type="EMBL" id="JAKROA010000001">
    <property type="protein sequence ID" value="KAL5111849.1"/>
    <property type="molecule type" value="Genomic_DNA"/>
</dbReference>
<accession>A0ABR4QQX0</accession>
<sequence length="155" mass="17473">MGVRERKTAPRKQERNYYVDSLVHRVTNVSYSQSCGHPYLRPSPVPNARTATARCAHYYEELPSKRLCGFTLFHLLQQLPKAIQAQTVGSRALTEDGTLNVTGAKTMGRRVCRTINPSSEADGTQDVYMLIEEVQLLHSCHEQWPSASPRLSLFP</sequence>
<protein>
    <submittedName>
        <fullName evidence="1">Uncharacterized protein</fullName>
    </submittedName>
</protein>
<organism evidence="1 2">
    <name type="scientific">Taenia crassiceps</name>
    <dbReference type="NCBI Taxonomy" id="6207"/>
    <lineage>
        <taxon>Eukaryota</taxon>
        <taxon>Metazoa</taxon>
        <taxon>Spiralia</taxon>
        <taxon>Lophotrochozoa</taxon>
        <taxon>Platyhelminthes</taxon>
        <taxon>Cestoda</taxon>
        <taxon>Eucestoda</taxon>
        <taxon>Cyclophyllidea</taxon>
        <taxon>Taeniidae</taxon>
        <taxon>Taenia</taxon>
    </lineage>
</organism>